<comment type="caution">
    <text evidence="3">The sequence shown here is derived from an EMBL/GenBank/DDBJ whole genome shotgun (WGS) entry which is preliminary data.</text>
</comment>
<feature type="compositionally biased region" description="Low complexity" evidence="1">
    <location>
        <begin position="171"/>
        <end position="197"/>
    </location>
</feature>
<name>A0A3M2LLC9_9ACTN</name>
<reference evidence="3 4" key="1">
    <citation type="submission" date="2018-10" db="EMBL/GenBank/DDBJ databases">
        <title>Isolation, diversity and antifungal activity of actinobacteria from wheat.</title>
        <authorList>
            <person name="Han C."/>
        </authorList>
    </citation>
    <scope>NUCLEOTIDE SEQUENCE [LARGE SCALE GENOMIC DNA]</scope>
    <source>
        <strain evidence="3 4">NEAU-YY642</strain>
    </source>
</reference>
<evidence type="ECO:0000256" key="1">
    <source>
        <dbReference type="SAM" id="MobiDB-lite"/>
    </source>
</evidence>
<proteinExistence type="predicted"/>
<dbReference type="Pfam" id="PF00190">
    <property type="entry name" value="Cupin_1"/>
    <property type="match status" value="1"/>
</dbReference>
<dbReference type="RefSeq" id="WP_122184787.1">
    <property type="nucleotide sequence ID" value="NZ_RFFJ01000095.1"/>
</dbReference>
<dbReference type="InterPro" id="IPR053146">
    <property type="entry name" value="QDO-like"/>
</dbReference>
<accession>A0A3M2LLC9</accession>
<evidence type="ECO:0000313" key="3">
    <source>
        <dbReference type="EMBL" id="RMI38234.1"/>
    </source>
</evidence>
<protein>
    <submittedName>
        <fullName evidence="3">Cupin domain-containing protein</fullName>
    </submittedName>
</protein>
<dbReference type="PANTHER" id="PTHR36440:SF1">
    <property type="entry name" value="PUTATIVE (AFU_ORTHOLOGUE AFUA_8G07350)-RELATED"/>
    <property type="match status" value="1"/>
</dbReference>
<evidence type="ECO:0000313" key="4">
    <source>
        <dbReference type="Proteomes" id="UP000278673"/>
    </source>
</evidence>
<evidence type="ECO:0000259" key="2">
    <source>
        <dbReference type="Pfam" id="PF00190"/>
    </source>
</evidence>
<dbReference type="Gene3D" id="2.60.120.10">
    <property type="entry name" value="Jelly Rolls"/>
    <property type="match status" value="1"/>
</dbReference>
<keyword evidence="4" id="KW-1185">Reference proteome</keyword>
<feature type="region of interest" description="Disordered" evidence="1">
    <location>
        <begin position="164"/>
        <end position="197"/>
    </location>
</feature>
<dbReference type="AlphaFoldDB" id="A0A3M2LLC9"/>
<dbReference type="InterPro" id="IPR006045">
    <property type="entry name" value="Cupin_1"/>
</dbReference>
<dbReference type="InterPro" id="IPR014710">
    <property type="entry name" value="RmlC-like_jellyroll"/>
</dbReference>
<dbReference type="Proteomes" id="UP000278673">
    <property type="component" value="Unassembled WGS sequence"/>
</dbReference>
<sequence>MTGLIVPPGEGRKLITPMQEVTFKVTAADGSSISVFEVVVPPGFDVGAHSHLHSQELFYVLEGELELFAFEPLKRTEDSWYDWESPEGQRVVRATVGACMFVPPGTPHAFRNPTDKPARMLFQSAPSPDHEKYFEEICQIFDAGGSPSRDAVQDLRDRYDVTQITPLRFEPPATSSDAPPADRATAGTTTGTERVAR</sequence>
<organism evidence="3 4">
    <name type="scientific">Streptomyces triticirhizae</name>
    <dbReference type="NCBI Taxonomy" id="2483353"/>
    <lineage>
        <taxon>Bacteria</taxon>
        <taxon>Bacillati</taxon>
        <taxon>Actinomycetota</taxon>
        <taxon>Actinomycetes</taxon>
        <taxon>Kitasatosporales</taxon>
        <taxon>Streptomycetaceae</taxon>
        <taxon>Streptomyces</taxon>
    </lineage>
</organism>
<dbReference type="InterPro" id="IPR011051">
    <property type="entry name" value="RmlC_Cupin_sf"/>
</dbReference>
<dbReference type="EMBL" id="RFFJ01000095">
    <property type="protein sequence ID" value="RMI38234.1"/>
    <property type="molecule type" value="Genomic_DNA"/>
</dbReference>
<dbReference type="SUPFAM" id="SSF51182">
    <property type="entry name" value="RmlC-like cupins"/>
    <property type="match status" value="1"/>
</dbReference>
<gene>
    <name evidence="3" type="ORF">EBN88_17295</name>
</gene>
<feature type="domain" description="Cupin type-1" evidence="2">
    <location>
        <begin position="29"/>
        <end position="125"/>
    </location>
</feature>
<dbReference type="PANTHER" id="PTHR36440">
    <property type="entry name" value="PUTATIVE (AFU_ORTHOLOGUE AFUA_8G07350)-RELATED"/>
    <property type="match status" value="1"/>
</dbReference>